<accession>A0ABS8SGV7</accession>
<comment type="caution">
    <text evidence="2">The sequence shown here is derived from an EMBL/GenBank/DDBJ whole genome shotgun (WGS) entry which is preliminary data.</text>
</comment>
<gene>
    <name evidence="2" type="ORF">HAX54_036848</name>
</gene>
<feature type="compositionally biased region" description="Low complexity" evidence="1">
    <location>
        <begin position="106"/>
        <end position="116"/>
    </location>
</feature>
<keyword evidence="3" id="KW-1185">Reference proteome</keyword>
<feature type="region of interest" description="Disordered" evidence="1">
    <location>
        <begin position="89"/>
        <end position="116"/>
    </location>
</feature>
<feature type="non-terminal residue" evidence="2">
    <location>
        <position position="1"/>
    </location>
</feature>
<evidence type="ECO:0000256" key="1">
    <source>
        <dbReference type="SAM" id="MobiDB-lite"/>
    </source>
</evidence>
<sequence>ENHQILENGVISSSSLTLTSPILDPPPPLARHIDRITNNNLLENRDTIDILEIELLCYESFTEFIKEEEEEVVEEDVNATTVVSYVNKLHRVHEEEQGRKEHDDGQNGNQESNNGE</sequence>
<feature type="compositionally biased region" description="Basic and acidic residues" evidence="1">
    <location>
        <begin position="92"/>
        <end position="105"/>
    </location>
</feature>
<dbReference type="Proteomes" id="UP000823775">
    <property type="component" value="Unassembled WGS sequence"/>
</dbReference>
<name>A0ABS8SGV7_DATST</name>
<evidence type="ECO:0000313" key="2">
    <source>
        <dbReference type="EMBL" id="MCD7457997.1"/>
    </source>
</evidence>
<reference evidence="2 3" key="1">
    <citation type="journal article" date="2021" name="BMC Genomics">
        <title>Datura genome reveals duplications of psychoactive alkaloid biosynthetic genes and high mutation rate following tissue culture.</title>
        <authorList>
            <person name="Rajewski A."/>
            <person name="Carter-House D."/>
            <person name="Stajich J."/>
            <person name="Litt A."/>
        </authorList>
    </citation>
    <scope>NUCLEOTIDE SEQUENCE [LARGE SCALE GENOMIC DNA]</scope>
    <source>
        <strain evidence="2">AR-01</strain>
    </source>
</reference>
<evidence type="ECO:0000313" key="3">
    <source>
        <dbReference type="Proteomes" id="UP000823775"/>
    </source>
</evidence>
<proteinExistence type="predicted"/>
<protein>
    <submittedName>
        <fullName evidence="2">Uncharacterized protein</fullName>
    </submittedName>
</protein>
<organism evidence="2 3">
    <name type="scientific">Datura stramonium</name>
    <name type="common">Jimsonweed</name>
    <name type="synonym">Common thornapple</name>
    <dbReference type="NCBI Taxonomy" id="4076"/>
    <lineage>
        <taxon>Eukaryota</taxon>
        <taxon>Viridiplantae</taxon>
        <taxon>Streptophyta</taxon>
        <taxon>Embryophyta</taxon>
        <taxon>Tracheophyta</taxon>
        <taxon>Spermatophyta</taxon>
        <taxon>Magnoliopsida</taxon>
        <taxon>eudicotyledons</taxon>
        <taxon>Gunneridae</taxon>
        <taxon>Pentapetalae</taxon>
        <taxon>asterids</taxon>
        <taxon>lamiids</taxon>
        <taxon>Solanales</taxon>
        <taxon>Solanaceae</taxon>
        <taxon>Solanoideae</taxon>
        <taxon>Datureae</taxon>
        <taxon>Datura</taxon>
    </lineage>
</organism>
<dbReference type="EMBL" id="JACEIK010000490">
    <property type="protein sequence ID" value="MCD7457997.1"/>
    <property type="molecule type" value="Genomic_DNA"/>
</dbReference>